<protein>
    <submittedName>
        <fullName evidence="8">CYFA0S19e00298g1_1</fullName>
    </submittedName>
</protein>
<evidence type="ECO:0000259" key="7">
    <source>
        <dbReference type="Pfam" id="PF01284"/>
    </source>
</evidence>
<keyword evidence="2 6" id="KW-0812">Transmembrane</keyword>
<dbReference type="Pfam" id="PF01284">
    <property type="entry name" value="MARVEL"/>
    <property type="match status" value="1"/>
</dbReference>
<dbReference type="AlphaFoldDB" id="A0A061B871"/>
<keyword evidence="4 6" id="KW-0472">Membrane</keyword>
<organism evidence="8">
    <name type="scientific">Cyberlindnera fabianii</name>
    <name type="common">Yeast</name>
    <name type="synonym">Hansenula fabianii</name>
    <dbReference type="NCBI Taxonomy" id="36022"/>
    <lineage>
        <taxon>Eukaryota</taxon>
        <taxon>Fungi</taxon>
        <taxon>Dikarya</taxon>
        <taxon>Ascomycota</taxon>
        <taxon>Saccharomycotina</taxon>
        <taxon>Saccharomycetes</taxon>
        <taxon>Phaffomycetales</taxon>
        <taxon>Phaffomycetaceae</taxon>
        <taxon>Cyberlindnera</taxon>
    </lineage>
</organism>
<dbReference type="EMBL" id="LK052904">
    <property type="protein sequence ID" value="CDR45552.1"/>
    <property type="molecule type" value="Genomic_DNA"/>
</dbReference>
<gene>
    <name evidence="8" type="ORF">CYFA0S_19e00298g</name>
</gene>
<reference evidence="8" key="1">
    <citation type="journal article" date="2014" name="Genome Announc.">
        <title>Genome sequence of the yeast Cyberlindnera fabianii (Hansenula fabianii).</title>
        <authorList>
            <person name="Freel K.C."/>
            <person name="Sarilar V."/>
            <person name="Neuveglise C."/>
            <person name="Devillers H."/>
            <person name="Friedrich A."/>
            <person name="Schacherer J."/>
        </authorList>
    </citation>
    <scope>NUCLEOTIDE SEQUENCE</scope>
    <source>
        <strain evidence="8">YJS4271</strain>
    </source>
</reference>
<proteinExistence type="predicted"/>
<feature type="compositionally biased region" description="Low complexity" evidence="5">
    <location>
        <begin position="28"/>
        <end position="38"/>
    </location>
</feature>
<feature type="transmembrane region" description="Helical" evidence="6">
    <location>
        <begin position="64"/>
        <end position="82"/>
    </location>
</feature>
<dbReference type="GO" id="GO:0016020">
    <property type="term" value="C:membrane"/>
    <property type="evidence" value="ECO:0007669"/>
    <property type="project" value="UniProtKB-SubCell"/>
</dbReference>
<dbReference type="PANTHER" id="PTHR37451:SF1">
    <property type="entry name" value="MARVEL DOMAIN-CONTAINING PROTEIN"/>
    <property type="match status" value="1"/>
</dbReference>
<feature type="region of interest" description="Disordered" evidence="5">
    <location>
        <begin position="1"/>
        <end position="38"/>
    </location>
</feature>
<evidence type="ECO:0000256" key="6">
    <source>
        <dbReference type="SAM" id="Phobius"/>
    </source>
</evidence>
<keyword evidence="3 6" id="KW-1133">Transmembrane helix</keyword>
<feature type="domain" description="MARVEL" evidence="7">
    <location>
        <begin position="59"/>
        <end position="199"/>
    </location>
</feature>
<comment type="subcellular location">
    <subcellularLocation>
        <location evidence="1">Membrane</location>
        <topology evidence="1">Multi-pass membrane protein</topology>
    </subcellularLocation>
</comment>
<evidence type="ECO:0000256" key="1">
    <source>
        <dbReference type="ARBA" id="ARBA00004141"/>
    </source>
</evidence>
<dbReference type="VEuPathDB" id="FungiDB:BON22_1027"/>
<name>A0A061B871_CYBFA</name>
<feature type="transmembrane region" description="Helical" evidence="6">
    <location>
        <begin position="124"/>
        <end position="144"/>
    </location>
</feature>
<evidence type="ECO:0000313" key="8">
    <source>
        <dbReference type="EMBL" id="CDR45552.1"/>
    </source>
</evidence>
<dbReference type="InterPro" id="IPR008253">
    <property type="entry name" value="Marvel"/>
</dbReference>
<dbReference type="PANTHER" id="PTHR37451">
    <property type="entry name" value="MARVEL DOMAIN"/>
    <property type="match status" value="1"/>
</dbReference>
<evidence type="ECO:0000256" key="2">
    <source>
        <dbReference type="ARBA" id="ARBA00022692"/>
    </source>
</evidence>
<evidence type="ECO:0000256" key="3">
    <source>
        <dbReference type="ARBA" id="ARBA00022989"/>
    </source>
</evidence>
<sequence length="300" mass="33113">MATTNHMDMDHEQSTVGSPRVEHEKYDTGATTGTTNGTTKKPNKAVQLFNICSDNPIVTYGIRFWQWCFGVVTLGLAAYSLARFYTSDTRMRLTTFTSCLTLVYLVIVFVLSFCYNSALISGPLMIMELLLMLLWLCSFVSATARFANVSCVRKYDGSRTSGLDINQYSSNGRLRGCRTGKAACAFAAIMFLLFAISSFILFWNVIRPLIKRRRSAQIFKSHKSGGAQLNKCGLAFSKYYNQDEAYDAQSETTAGYAGTHEGYNGSGDGVNEPVPAGTAASTLLVITKRQELTHNVCLEQ</sequence>
<accession>A0A061B871</accession>
<feature type="transmembrane region" description="Helical" evidence="6">
    <location>
        <begin position="94"/>
        <end position="118"/>
    </location>
</feature>
<evidence type="ECO:0000256" key="5">
    <source>
        <dbReference type="SAM" id="MobiDB-lite"/>
    </source>
</evidence>
<feature type="transmembrane region" description="Helical" evidence="6">
    <location>
        <begin position="183"/>
        <end position="206"/>
    </location>
</feature>
<evidence type="ECO:0000256" key="4">
    <source>
        <dbReference type="ARBA" id="ARBA00023136"/>
    </source>
</evidence>